<dbReference type="Proteomes" id="UP000185398">
    <property type="component" value="Segment"/>
</dbReference>
<evidence type="ECO:0000313" key="1">
    <source>
        <dbReference type="EMBL" id="AIX16863.1"/>
    </source>
</evidence>
<reference evidence="1 2" key="1">
    <citation type="submission" date="2013-12" db="EMBL/GenBank/DDBJ databases">
        <title>Ecological redundancy of diverse viral populations within a natural community.</title>
        <authorList>
            <person name="Gregory A.C."/>
            <person name="LaButti K."/>
            <person name="Copeland A."/>
            <person name="Woyke T."/>
            <person name="Sullivan M.B."/>
        </authorList>
    </citation>
    <scope>NUCLEOTIDE SEQUENCE [LARGE SCALE GENOMIC DNA]</scope>
    <source>
        <strain evidence="1">Syn7803C59</strain>
    </source>
</reference>
<protein>
    <submittedName>
        <fullName evidence="1">Uncharacterized protein</fullName>
    </submittedName>
</protein>
<dbReference type="EMBL" id="KJ019038">
    <property type="protein sequence ID" value="AIX16863.1"/>
    <property type="molecule type" value="Genomic_DNA"/>
</dbReference>
<proteinExistence type="predicted"/>
<organism evidence="1 2">
    <name type="scientific">Synechococcus phage ACG-2014a</name>
    <dbReference type="NCBI Taxonomy" id="1493507"/>
    <lineage>
        <taxon>Viruses</taxon>
        <taxon>Duplodnaviria</taxon>
        <taxon>Heunggongvirae</taxon>
        <taxon>Uroviricota</taxon>
        <taxon>Caudoviricetes</taxon>
        <taxon>Pantevenvirales</taxon>
        <taxon>Kyanoviridae</taxon>
        <taxon>Acionnavirus</taxon>
        <taxon>Acionnavirus monteraybay</taxon>
    </lineage>
</organism>
<gene>
    <name evidence="1" type="ORF">Syn7803C59_56</name>
</gene>
<evidence type="ECO:0000313" key="2">
    <source>
        <dbReference type="Proteomes" id="UP000185398"/>
    </source>
</evidence>
<accession>A0A0E3ER80</accession>
<sequence length="96" mass="11126">MNYTLKQLQDRVSSMIKELGEDAECAAWIYTKNDCHLKDEDGNTDYDNNVEDPALVARIFDDVGNVDYIYQVIQEAVDEATEEQLMQYQQELVEVQ</sequence>
<name>A0A0E3ER80_9CAUD</name>